<feature type="compositionally biased region" description="Basic and acidic residues" evidence="1">
    <location>
        <begin position="24"/>
        <end position="41"/>
    </location>
</feature>
<reference evidence="3" key="1">
    <citation type="journal article" date="2019" name="Int. J. Syst. Evol. Microbiol.">
        <title>The Global Catalogue of Microorganisms (GCM) 10K type strain sequencing project: providing services to taxonomists for standard genome sequencing and annotation.</title>
        <authorList>
            <consortium name="The Broad Institute Genomics Platform"/>
            <consortium name="The Broad Institute Genome Sequencing Center for Infectious Disease"/>
            <person name="Wu L."/>
            <person name="Ma J."/>
        </authorList>
    </citation>
    <scope>NUCLEOTIDE SEQUENCE [LARGE SCALE GENOMIC DNA]</scope>
    <source>
        <strain evidence="3">CGMCC 4.7645</strain>
    </source>
</reference>
<feature type="compositionally biased region" description="Polar residues" evidence="1">
    <location>
        <begin position="11"/>
        <end position="23"/>
    </location>
</feature>
<organism evidence="2 3">
    <name type="scientific">Amycolatopsis pigmentata</name>
    <dbReference type="NCBI Taxonomy" id="450801"/>
    <lineage>
        <taxon>Bacteria</taxon>
        <taxon>Bacillati</taxon>
        <taxon>Actinomycetota</taxon>
        <taxon>Actinomycetes</taxon>
        <taxon>Pseudonocardiales</taxon>
        <taxon>Pseudonocardiaceae</taxon>
        <taxon>Amycolatopsis</taxon>
    </lineage>
</organism>
<dbReference type="RefSeq" id="WP_378261216.1">
    <property type="nucleotide sequence ID" value="NZ_JBHUKR010000004.1"/>
</dbReference>
<gene>
    <name evidence="2" type="ORF">ACFSXZ_03705</name>
</gene>
<evidence type="ECO:0000313" key="3">
    <source>
        <dbReference type="Proteomes" id="UP001597417"/>
    </source>
</evidence>
<accession>A0ABW5FKW2</accession>
<comment type="caution">
    <text evidence="2">The sequence shown here is derived from an EMBL/GenBank/DDBJ whole genome shotgun (WGS) entry which is preliminary data.</text>
</comment>
<evidence type="ECO:0000256" key="1">
    <source>
        <dbReference type="SAM" id="MobiDB-lite"/>
    </source>
</evidence>
<feature type="compositionally biased region" description="Pro residues" evidence="1">
    <location>
        <begin position="1"/>
        <end position="10"/>
    </location>
</feature>
<sequence>MPYHRPPTSPTNPIDSPSRQQSKSKQDTARERRRSNKDYLSREPSQASADLIAFVFDENGFYVRLANRLLDKVPWYRRVGKRGHSLCVSIDKTAKGLDPGTYAKYAHKSVRAGLIMIGFPIFVAETLGATVAFGAKGALSALPVTHLTKVLRVLIPLVCPELSVCPARLDVLKTYASPGLADQLKSLATGR</sequence>
<dbReference type="Proteomes" id="UP001597417">
    <property type="component" value="Unassembled WGS sequence"/>
</dbReference>
<keyword evidence="3" id="KW-1185">Reference proteome</keyword>
<proteinExistence type="predicted"/>
<name>A0ABW5FKW2_9PSEU</name>
<feature type="region of interest" description="Disordered" evidence="1">
    <location>
        <begin position="1"/>
        <end position="42"/>
    </location>
</feature>
<protein>
    <submittedName>
        <fullName evidence="2">Uncharacterized protein</fullName>
    </submittedName>
</protein>
<evidence type="ECO:0000313" key="2">
    <source>
        <dbReference type="EMBL" id="MFD2415429.1"/>
    </source>
</evidence>
<dbReference type="EMBL" id="JBHUKR010000004">
    <property type="protein sequence ID" value="MFD2415429.1"/>
    <property type="molecule type" value="Genomic_DNA"/>
</dbReference>